<dbReference type="Proteomes" id="UP001501570">
    <property type="component" value="Unassembled WGS sequence"/>
</dbReference>
<comment type="caution">
    <text evidence="2">The sequence shown here is derived from an EMBL/GenBank/DDBJ whole genome shotgun (WGS) entry which is preliminary data.</text>
</comment>
<proteinExistence type="predicted"/>
<sequence length="122" mass="11814">MNNKKLYVTGAAAVLISGLLLAAPLTGASAADKAPSTSTKVRPMAAPQTSTAGAAVSVAPGGNGLATVACPAGKIITGGGGQTSGFDIFFTDSYASGNGWTIRGTNKGTTAQSITPIAICIG</sequence>
<name>A0ABP9SIB1_9ACTN</name>
<evidence type="ECO:0000256" key="1">
    <source>
        <dbReference type="SAM" id="SignalP"/>
    </source>
</evidence>
<feature type="signal peptide" evidence="1">
    <location>
        <begin position="1"/>
        <end position="22"/>
    </location>
</feature>
<dbReference type="RefSeq" id="WP_345636120.1">
    <property type="nucleotide sequence ID" value="NZ_BAABJQ010000026.1"/>
</dbReference>
<protein>
    <recommendedName>
        <fullName evidence="4">Secreted protein</fullName>
    </recommendedName>
</protein>
<evidence type="ECO:0000313" key="3">
    <source>
        <dbReference type="Proteomes" id="UP001501570"/>
    </source>
</evidence>
<accession>A0ABP9SIB1</accession>
<evidence type="ECO:0000313" key="2">
    <source>
        <dbReference type="EMBL" id="GAA5196322.1"/>
    </source>
</evidence>
<keyword evidence="1" id="KW-0732">Signal</keyword>
<keyword evidence="3" id="KW-1185">Reference proteome</keyword>
<evidence type="ECO:0008006" key="4">
    <source>
        <dbReference type="Google" id="ProtNLM"/>
    </source>
</evidence>
<organism evidence="2 3">
    <name type="scientific">Rugosimonospora acidiphila</name>
    <dbReference type="NCBI Taxonomy" id="556531"/>
    <lineage>
        <taxon>Bacteria</taxon>
        <taxon>Bacillati</taxon>
        <taxon>Actinomycetota</taxon>
        <taxon>Actinomycetes</taxon>
        <taxon>Micromonosporales</taxon>
        <taxon>Micromonosporaceae</taxon>
        <taxon>Rugosimonospora</taxon>
    </lineage>
</organism>
<dbReference type="EMBL" id="BAABJQ010000026">
    <property type="protein sequence ID" value="GAA5196322.1"/>
    <property type="molecule type" value="Genomic_DNA"/>
</dbReference>
<gene>
    <name evidence="2" type="ORF">GCM10023322_64970</name>
</gene>
<reference evidence="3" key="1">
    <citation type="journal article" date="2019" name="Int. J. Syst. Evol. Microbiol.">
        <title>The Global Catalogue of Microorganisms (GCM) 10K type strain sequencing project: providing services to taxonomists for standard genome sequencing and annotation.</title>
        <authorList>
            <consortium name="The Broad Institute Genomics Platform"/>
            <consortium name="The Broad Institute Genome Sequencing Center for Infectious Disease"/>
            <person name="Wu L."/>
            <person name="Ma J."/>
        </authorList>
    </citation>
    <scope>NUCLEOTIDE SEQUENCE [LARGE SCALE GENOMIC DNA]</scope>
    <source>
        <strain evidence="3">JCM 18304</strain>
    </source>
</reference>
<feature type="chain" id="PRO_5046383285" description="Secreted protein" evidence="1">
    <location>
        <begin position="23"/>
        <end position="122"/>
    </location>
</feature>